<reference evidence="1" key="1">
    <citation type="submission" date="2020-09" db="EMBL/GenBank/DDBJ databases">
        <title>Genome-Enabled Discovery of Anthraquinone Biosynthesis in Senna tora.</title>
        <authorList>
            <person name="Kang S.-H."/>
            <person name="Pandey R.P."/>
            <person name="Lee C.-M."/>
            <person name="Sim J.-S."/>
            <person name="Jeong J.-T."/>
            <person name="Choi B.-S."/>
            <person name="Jung M."/>
            <person name="Ginzburg D."/>
            <person name="Zhao K."/>
            <person name="Won S.Y."/>
            <person name="Oh T.-J."/>
            <person name="Yu Y."/>
            <person name="Kim N.-H."/>
            <person name="Lee O.R."/>
            <person name="Lee T.-H."/>
            <person name="Bashyal P."/>
            <person name="Kim T.-S."/>
            <person name="Lee W.-H."/>
            <person name="Kawkins C."/>
            <person name="Kim C.-K."/>
            <person name="Kim J.S."/>
            <person name="Ahn B.O."/>
            <person name="Rhee S.Y."/>
            <person name="Sohng J.K."/>
        </authorList>
    </citation>
    <scope>NUCLEOTIDE SEQUENCE</scope>
    <source>
        <tissue evidence="1">Leaf</tissue>
    </source>
</reference>
<proteinExistence type="predicted"/>
<comment type="caution">
    <text evidence="1">The sequence shown here is derived from an EMBL/GenBank/DDBJ whole genome shotgun (WGS) entry which is preliminary data.</text>
</comment>
<organism evidence="1 2">
    <name type="scientific">Senna tora</name>
    <dbReference type="NCBI Taxonomy" id="362788"/>
    <lineage>
        <taxon>Eukaryota</taxon>
        <taxon>Viridiplantae</taxon>
        <taxon>Streptophyta</taxon>
        <taxon>Embryophyta</taxon>
        <taxon>Tracheophyta</taxon>
        <taxon>Spermatophyta</taxon>
        <taxon>Magnoliopsida</taxon>
        <taxon>eudicotyledons</taxon>
        <taxon>Gunneridae</taxon>
        <taxon>Pentapetalae</taxon>
        <taxon>rosids</taxon>
        <taxon>fabids</taxon>
        <taxon>Fabales</taxon>
        <taxon>Fabaceae</taxon>
        <taxon>Caesalpinioideae</taxon>
        <taxon>Cassia clade</taxon>
        <taxon>Senna</taxon>
    </lineage>
</organism>
<accession>A0A834WZ20</accession>
<evidence type="ECO:0000313" key="1">
    <source>
        <dbReference type="EMBL" id="KAF7834963.1"/>
    </source>
</evidence>
<name>A0A834WZ20_9FABA</name>
<dbReference type="AlphaFoldDB" id="A0A834WZ20"/>
<sequence length="23" mass="2859">MPRRLDRSIKTTLVREYNAKRRV</sequence>
<dbReference type="Proteomes" id="UP000634136">
    <property type="component" value="Unassembled WGS sequence"/>
</dbReference>
<gene>
    <name evidence="1" type="ORF">G2W53_009822</name>
</gene>
<keyword evidence="2" id="KW-1185">Reference proteome</keyword>
<dbReference type="EMBL" id="JAAIUW010000004">
    <property type="protein sequence ID" value="KAF7834963.1"/>
    <property type="molecule type" value="Genomic_DNA"/>
</dbReference>
<evidence type="ECO:0000313" key="2">
    <source>
        <dbReference type="Proteomes" id="UP000634136"/>
    </source>
</evidence>
<protein>
    <submittedName>
        <fullName evidence="1">Uncharacterized protein</fullName>
    </submittedName>
</protein>